<sequence length="508" mass="57951">MPFCVLFLSITCSCYIRDSHGCRRHSEVIPVCEGVIMELRDALDDAQLRNLIAQGENEQLEFKRAGEGPKPDLYETICSFGNHAGGLIVLGLEDDGTPVGVNPRRIKEYQQNIVNVLHNPQTFSAAPHVHFQEKEYDGKILLCLFVESSPDVIRYKNETYDRVFDADVRVHTTSQLASLYNRKLRIYSEEQILPFLSIEDFNPAIINRARDLAVTRNSEHPWKRMTNGELLRYSSLWRKDFRTNESGYTLAAALLFGNDDVISSVCPTYSVDAVVRIINQDRYDARETVQTNLLDSYERLYRFLIRYLPDPFYLENQQRVSSKQIVVRELLSNILMHQEFTSPLPAQIEVTSEGIATKNASVSEFEGYLQVDDFTPIAKNPKISDVFREIGYADKLGSGVRNLQKMYPAFSSQKPEFHDGKQFVSRFHINGALLQLPESAMEEKTPVNDVDRAIEDLLSSQGTISAQELAEKAQVTVRTANRHITDFVTRGKLRKVESRGRGYRYARS</sequence>
<dbReference type="Proteomes" id="UP000233783">
    <property type="component" value="Unassembled WGS sequence"/>
</dbReference>
<dbReference type="InterPro" id="IPR038461">
    <property type="entry name" value="Schlafen_AlbA_2_dom_sf"/>
</dbReference>
<dbReference type="PANTHER" id="PTHR30595:SF6">
    <property type="entry name" value="SCHLAFEN ALBA-2 DOMAIN-CONTAINING PROTEIN"/>
    <property type="match status" value="1"/>
</dbReference>
<evidence type="ECO:0000313" key="4">
    <source>
        <dbReference type="EMBL" id="RYQ12653.1"/>
    </source>
</evidence>
<dbReference type="SUPFAM" id="SSF46785">
    <property type="entry name" value="Winged helix' DNA-binding domain"/>
    <property type="match status" value="1"/>
</dbReference>
<dbReference type="InterPro" id="IPR036388">
    <property type="entry name" value="WH-like_DNA-bd_sf"/>
</dbReference>
<evidence type="ECO:0000313" key="5">
    <source>
        <dbReference type="Proteomes" id="UP000233783"/>
    </source>
</evidence>
<gene>
    <name evidence="3" type="ORF">CQR56_0803</name>
    <name evidence="4" type="ORF">PG2093B_0019</name>
</gene>
<accession>A0A2N3QXB4</accession>
<organism evidence="3 5">
    <name type="scientific">Bifidobacterium pseudolongum subsp. globosum</name>
    <dbReference type="NCBI Taxonomy" id="1690"/>
    <lineage>
        <taxon>Bacteria</taxon>
        <taxon>Bacillati</taxon>
        <taxon>Actinomycetota</taxon>
        <taxon>Actinomycetes</taxon>
        <taxon>Bifidobacteriales</taxon>
        <taxon>Bifidobacteriaceae</taxon>
        <taxon>Bifidobacterium</taxon>
    </lineage>
</organism>
<dbReference type="InterPro" id="IPR013196">
    <property type="entry name" value="HTH_11"/>
</dbReference>
<dbReference type="Pfam" id="PF08279">
    <property type="entry name" value="HTH_11"/>
    <property type="match status" value="1"/>
</dbReference>
<reference evidence="3 5" key="1">
    <citation type="submission" date="2017-10" db="EMBL/GenBank/DDBJ databases">
        <title>Bifidobacterium genomics.</title>
        <authorList>
            <person name="Lugli G.A."/>
            <person name="Milani C."/>
            <person name="Mancabelli L."/>
        </authorList>
    </citation>
    <scope>NUCLEOTIDE SEQUENCE [LARGE SCALE GENOMIC DNA]</scope>
    <source>
        <strain evidence="3 5">1744B</strain>
    </source>
</reference>
<dbReference type="Pfam" id="PF04326">
    <property type="entry name" value="SLFN_AlbA_2"/>
    <property type="match status" value="1"/>
</dbReference>
<evidence type="ECO:0000313" key="6">
    <source>
        <dbReference type="Proteomes" id="UP000292568"/>
    </source>
</evidence>
<dbReference type="Gene3D" id="3.30.950.30">
    <property type="entry name" value="Schlafen, AAA domain"/>
    <property type="match status" value="1"/>
</dbReference>
<reference evidence="4 6" key="2">
    <citation type="submission" date="2018-12" db="EMBL/GenBank/DDBJ databases">
        <title>Unveiling genomic diversity among members of the Bifidobacterium pseudolongum species, a widely distributed gut commensal of the animal kingdom.</title>
        <authorList>
            <person name="Lugli G.A."/>
            <person name="Duranti S."/>
            <person name="Albert K."/>
            <person name="Mancabelli L."/>
            <person name="Napoli S."/>
            <person name="Viappiani A."/>
            <person name="Anzalone R."/>
            <person name="Longhi G."/>
            <person name="Milani C."/>
            <person name="Turroni F."/>
            <person name="Alessandri G."/>
            <person name="Sela D.A."/>
            <person name="Van Sinderen D."/>
            <person name="Ventura M."/>
        </authorList>
    </citation>
    <scope>NUCLEOTIDE SEQUENCE [LARGE SCALE GENOMIC DNA]</scope>
    <source>
        <strain evidence="4 6">2093B</strain>
    </source>
</reference>
<proteinExistence type="predicted"/>
<dbReference type="InterPro" id="IPR036390">
    <property type="entry name" value="WH_DNA-bd_sf"/>
</dbReference>
<evidence type="ECO:0000313" key="3">
    <source>
        <dbReference type="EMBL" id="PKU97336.1"/>
    </source>
</evidence>
<dbReference type="PANTHER" id="PTHR30595">
    <property type="entry name" value="GLPR-RELATED TRANSCRIPTIONAL REPRESSOR"/>
    <property type="match status" value="1"/>
</dbReference>
<dbReference type="InterPro" id="IPR038475">
    <property type="entry name" value="RecG_C_sf"/>
</dbReference>
<comment type="caution">
    <text evidence="3">The sequence shown here is derived from an EMBL/GenBank/DDBJ whole genome shotgun (WGS) entry which is preliminary data.</text>
</comment>
<dbReference type="Gene3D" id="1.10.10.10">
    <property type="entry name" value="Winged helix-like DNA-binding domain superfamily/Winged helix DNA-binding domain"/>
    <property type="match status" value="1"/>
</dbReference>
<feature type="domain" description="Schlafen AlbA-2" evidence="1">
    <location>
        <begin position="56"/>
        <end position="163"/>
    </location>
</feature>
<dbReference type="AlphaFoldDB" id="A0A2N3QXB4"/>
<evidence type="ECO:0000259" key="1">
    <source>
        <dbReference type="Pfam" id="PF04326"/>
    </source>
</evidence>
<dbReference type="Gene3D" id="3.30.565.60">
    <property type="match status" value="1"/>
</dbReference>
<name>A0A2N3QXB4_9BIFI</name>
<evidence type="ECO:0000259" key="2">
    <source>
        <dbReference type="Pfam" id="PF08279"/>
    </source>
</evidence>
<protein>
    <submittedName>
        <fullName evidence="4">AAA family ATPase</fullName>
    </submittedName>
    <submittedName>
        <fullName evidence="3">Transcriptional regulator</fullName>
    </submittedName>
</protein>
<dbReference type="InterPro" id="IPR007421">
    <property type="entry name" value="Schlafen_AlbA_2_dom"/>
</dbReference>
<feature type="domain" description="Helix-turn-helix type 11" evidence="2">
    <location>
        <begin position="457"/>
        <end position="504"/>
    </location>
</feature>
<dbReference type="EMBL" id="RYUH01000001">
    <property type="protein sequence ID" value="RYQ12653.1"/>
    <property type="molecule type" value="Genomic_DNA"/>
</dbReference>
<dbReference type="EMBL" id="PCHB01000007">
    <property type="protein sequence ID" value="PKU97336.1"/>
    <property type="molecule type" value="Genomic_DNA"/>
</dbReference>
<dbReference type="Proteomes" id="UP000292568">
    <property type="component" value="Unassembled WGS sequence"/>
</dbReference>